<comment type="caution">
    <text evidence="2">The sequence shown here is derived from an EMBL/GenBank/DDBJ whole genome shotgun (WGS) entry which is preliminary data.</text>
</comment>
<gene>
    <name evidence="2" type="ORF">J7T32_006660</name>
</gene>
<organism evidence="2 3">
    <name type="scientific">Staphylococcus hominis</name>
    <dbReference type="NCBI Taxonomy" id="1290"/>
    <lineage>
        <taxon>Bacteria</taxon>
        <taxon>Bacillati</taxon>
        <taxon>Bacillota</taxon>
        <taxon>Bacilli</taxon>
        <taxon>Bacillales</taxon>
        <taxon>Staphylococcaceae</taxon>
        <taxon>Staphylococcus</taxon>
    </lineage>
</organism>
<dbReference type="Proteomes" id="UP000665944">
    <property type="component" value="Unassembled WGS sequence"/>
</dbReference>
<dbReference type="GO" id="GO:0008237">
    <property type="term" value="F:metallopeptidase activity"/>
    <property type="evidence" value="ECO:0007669"/>
    <property type="project" value="UniProtKB-KW"/>
</dbReference>
<dbReference type="RefSeq" id="WP_037541691.1">
    <property type="nucleotide sequence ID" value="NZ_CAXOIK010000027.1"/>
</dbReference>
<reference evidence="2 3" key="1">
    <citation type="submission" date="2022-06" db="EMBL/GenBank/DDBJ databases">
        <title>Staphylococcus hominis ShoR14 genome sequence.</title>
        <authorList>
            <person name="Yeo C.C."/>
            <person name="Chew C.H."/>
            <person name="Che Hamzah A.M."/>
            <person name="Al-Trad E.I."/>
        </authorList>
    </citation>
    <scope>NUCLEOTIDE SEQUENCE [LARGE SCALE GENOMIC DNA]</scope>
    <source>
        <strain evidence="2 3">ShoR14</strain>
    </source>
</reference>
<evidence type="ECO:0000259" key="1">
    <source>
        <dbReference type="Pfam" id="PF02517"/>
    </source>
</evidence>
<dbReference type="NCBIfam" id="NF046050">
    <property type="entry name" value="CPBP_fam_MroQ"/>
    <property type="match status" value="1"/>
</dbReference>
<sequence>MARIWVAILTLFIYALAQFLPLVLAQTPIFNRLSGMALARAGVYTQVILFILAAILIIFLHFKIKNPTNLEQEHKESKRYIIPWAVLGFFIVMLYQVIVGVINIWIFGQPQQSPNTQRIMAVAKQLPIFIILISVVGPILEEYVFRKVFFGELYDRIKGNRIIAFLIASIVSSLLFALAHNDIKFILIYFGMGMILSLAYTLTKRISVPILIHMFQNGFVVVMQIFLGDSLNHLKQQTQFIIHLCN</sequence>
<dbReference type="PANTHER" id="PTHR36435:SF6">
    <property type="entry name" value="ABORTIVE INFECTION PROTEIN"/>
    <property type="match status" value="1"/>
</dbReference>
<proteinExistence type="predicted"/>
<feature type="domain" description="CAAX prenyl protease 2/Lysostaphin resistance protein A-like" evidence="1">
    <location>
        <begin position="126"/>
        <end position="218"/>
    </location>
</feature>
<keyword evidence="2" id="KW-0482">Metalloprotease</keyword>
<evidence type="ECO:0000313" key="3">
    <source>
        <dbReference type="Proteomes" id="UP000665944"/>
    </source>
</evidence>
<dbReference type="GO" id="GO:0004175">
    <property type="term" value="F:endopeptidase activity"/>
    <property type="evidence" value="ECO:0007669"/>
    <property type="project" value="UniProtKB-ARBA"/>
</dbReference>
<name>A0A4Q9WPH7_STAHO</name>
<dbReference type="GO" id="GO:0080120">
    <property type="term" value="P:CAAX-box protein maturation"/>
    <property type="evidence" value="ECO:0007669"/>
    <property type="project" value="UniProtKB-ARBA"/>
</dbReference>
<keyword evidence="3" id="KW-1185">Reference proteome</keyword>
<dbReference type="PANTHER" id="PTHR36435">
    <property type="entry name" value="SLR1288 PROTEIN"/>
    <property type="match status" value="1"/>
</dbReference>
<keyword evidence="2" id="KW-0645">Protease</keyword>
<dbReference type="EMBL" id="JAGHKT020000007">
    <property type="protein sequence ID" value="MCM5672453.1"/>
    <property type="molecule type" value="Genomic_DNA"/>
</dbReference>
<accession>A0A4Q9WPH7</accession>
<dbReference type="InterPro" id="IPR003675">
    <property type="entry name" value="Rce1/LyrA-like_dom"/>
</dbReference>
<keyword evidence="2" id="KW-0378">Hydrolase</keyword>
<dbReference type="InterPro" id="IPR052710">
    <property type="entry name" value="CAAX_protease"/>
</dbReference>
<evidence type="ECO:0000313" key="2">
    <source>
        <dbReference type="EMBL" id="MCM5672453.1"/>
    </source>
</evidence>
<dbReference type="Pfam" id="PF02517">
    <property type="entry name" value="Rce1-like"/>
    <property type="match status" value="1"/>
</dbReference>
<dbReference type="AlphaFoldDB" id="A0A4Q9WPH7"/>
<protein>
    <submittedName>
        <fullName evidence="2">CPBP family intramembrane metalloprotease</fullName>
    </submittedName>
</protein>